<dbReference type="AlphaFoldDB" id="A0A2T4TVL8"/>
<dbReference type="GO" id="GO:0005524">
    <property type="term" value="F:ATP binding"/>
    <property type="evidence" value="ECO:0007669"/>
    <property type="project" value="UniProtKB-KW"/>
</dbReference>
<organism evidence="9 10">
    <name type="scientific">Candidatus Methylomirabilis limnetica</name>
    <dbReference type="NCBI Taxonomy" id="2033718"/>
    <lineage>
        <taxon>Bacteria</taxon>
        <taxon>Candidatus Methylomirabilota</taxon>
        <taxon>Candidatus Methylomirabilia</taxon>
        <taxon>Candidatus Methylomirabilales</taxon>
        <taxon>Candidatus Methylomirabilaceae</taxon>
        <taxon>Candidatus Methylomirabilis</taxon>
    </lineage>
</organism>
<dbReference type="SUPFAM" id="SSF52374">
    <property type="entry name" value="Nucleotidylyl transferase"/>
    <property type="match status" value="1"/>
</dbReference>
<evidence type="ECO:0000256" key="2">
    <source>
        <dbReference type="ARBA" id="ARBA00022679"/>
    </source>
</evidence>
<dbReference type="EC" id="2.7.7.70" evidence="1"/>
<dbReference type="PANTHER" id="PTHR43793">
    <property type="entry name" value="FAD SYNTHASE"/>
    <property type="match status" value="1"/>
</dbReference>
<dbReference type="GO" id="GO:0016773">
    <property type="term" value="F:phosphotransferase activity, alcohol group as acceptor"/>
    <property type="evidence" value="ECO:0007669"/>
    <property type="project" value="InterPro"/>
</dbReference>
<evidence type="ECO:0000256" key="6">
    <source>
        <dbReference type="ARBA" id="ARBA00023277"/>
    </source>
</evidence>
<evidence type="ECO:0000256" key="1">
    <source>
        <dbReference type="ARBA" id="ARBA00012519"/>
    </source>
</evidence>
<accession>A0A2T4TVL8</accession>
<dbReference type="GO" id="GO:0005975">
    <property type="term" value="P:carbohydrate metabolic process"/>
    <property type="evidence" value="ECO:0007669"/>
    <property type="project" value="InterPro"/>
</dbReference>
<reference evidence="9 10" key="1">
    <citation type="submission" date="2017-09" db="EMBL/GenBank/DDBJ databases">
        <title>Bloom of a denitrifying methanotroph, Candidatus Methylomirabilis limnetica, in a deep stratified lake.</title>
        <authorList>
            <person name="Graf J.S."/>
            <person name="Marchant H.K."/>
            <person name="Tienken D."/>
            <person name="Hach P.F."/>
            <person name="Brand A."/>
            <person name="Schubert C.J."/>
            <person name="Kuypers M.M."/>
            <person name="Milucka J."/>
        </authorList>
    </citation>
    <scope>NUCLEOTIDE SEQUENCE [LARGE SCALE GENOMIC DNA]</scope>
    <source>
        <strain evidence="9 10">Zug</strain>
    </source>
</reference>
<feature type="domain" description="Cytidyltransferase-like" evidence="8">
    <location>
        <begin position="30"/>
        <end position="124"/>
    </location>
</feature>
<comment type="catalytic activity">
    <reaction evidence="7">
        <text>D-glycero-beta-D-manno-heptose 1-phosphate + ATP + H(+) = ADP-D-glycero-beta-D-manno-heptose + diphosphate</text>
        <dbReference type="Rhea" id="RHEA:27465"/>
        <dbReference type="ChEBI" id="CHEBI:15378"/>
        <dbReference type="ChEBI" id="CHEBI:30616"/>
        <dbReference type="ChEBI" id="CHEBI:33019"/>
        <dbReference type="ChEBI" id="CHEBI:59967"/>
        <dbReference type="ChEBI" id="CHEBI:61593"/>
        <dbReference type="EC" id="2.7.7.70"/>
    </reaction>
</comment>
<comment type="caution">
    <text evidence="9">The sequence shown here is derived from an EMBL/GenBank/DDBJ whole genome shotgun (WGS) entry which is preliminary data.</text>
</comment>
<dbReference type="PANTHER" id="PTHR43793:SF2">
    <property type="entry name" value="BIFUNCTIONAL PROTEIN HLDE"/>
    <property type="match status" value="1"/>
</dbReference>
<evidence type="ECO:0000256" key="4">
    <source>
        <dbReference type="ARBA" id="ARBA00022741"/>
    </source>
</evidence>
<keyword evidence="4" id="KW-0547">Nucleotide-binding</keyword>
<evidence type="ECO:0000256" key="7">
    <source>
        <dbReference type="ARBA" id="ARBA00047428"/>
    </source>
</evidence>
<dbReference type="RefSeq" id="WP_107563604.1">
    <property type="nucleotide sequence ID" value="NZ_NVQC01000029.1"/>
</dbReference>
<dbReference type="InterPro" id="IPR050385">
    <property type="entry name" value="Archaeal_FAD_synthase"/>
</dbReference>
<name>A0A2T4TVL8_9BACT</name>
<dbReference type="NCBIfam" id="TIGR00125">
    <property type="entry name" value="cyt_tran_rel"/>
    <property type="match status" value="1"/>
</dbReference>
<evidence type="ECO:0000256" key="5">
    <source>
        <dbReference type="ARBA" id="ARBA00022840"/>
    </source>
</evidence>
<dbReference type="InterPro" id="IPR004821">
    <property type="entry name" value="Cyt_trans-like"/>
</dbReference>
<reference evidence="10" key="2">
    <citation type="journal article" date="2018" name="Environ. Microbiol.">
        <title>Bloom of a denitrifying methanotroph, 'Candidatus Methylomirabilis limnetica', in a deep stratified lake.</title>
        <authorList>
            <person name="Graf J.S."/>
            <person name="Mayr M.J."/>
            <person name="Marchant H.K."/>
            <person name="Tienken D."/>
            <person name="Hach P.F."/>
            <person name="Brand A."/>
            <person name="Schubert C.J."/>
            <person name="Kuypers M.M."/>
            <person name="Milucka J."/>
        </authorList>
    </citation>
    <scope>NUCLEOTIDE SEQUENCE [LARGE SCALE GENOMIC DNA]</scope>
    <source>
        <strain evidence="10">Zug</strain>
    </source>
</reference>
<dbReference type="Pfam" id="PF01467">
    <property type="entry name" value="CTP_transf_like"/>
    <property type="match status" value="1"/>
</dbReference>
<evidence type="ECO:0000256" key="3">
    <source>
        <dbReference type="ARBA" id="ARBA00022695"/>
    </source>
</evidence>
<dbReference type="OrthoDB" id="9795543at2"/>
<dbReference type="NCBIfam" id="TIGR02199">
    <property type="entry name" value="rfaE_dom_II"/>
    <property type="match status" value="1"/>
</dbReference>
<dbReference type="InterPro" id="IPR011914">
    <property type="entry name" value="RfaE_dom_II"/>
</dbReference>
<keyword evidence="10" id="KW-1185">Reference proteome</keyword>
<dbReference type="Gene3D" id="3.40.50.620">
    <property type="entry name" value="HUPs"/>
    <property type="match status" value="1"/>
</dbReference>
<keyword evidence="3 9" id="KW-0548">Nucleotidyltransferase</keyword>
<proteinExistence type="predicted"/>
<sequence>MTVGIDKIRTLCELDAIVRQRRALGERVVFTNGCFDLLHRGHTRLLQQARALGDLLIVGLNSDASVRLLKGPLRPVLSQDERAELLSALTSVDYVVIFEEPDPRCVIEALEPDVLVKGADWAKEEVVGRETVERRGGRVVTIPLVEGSSTSSIMRRIMEMAPPQHAES</sequence>
<keyword evidence="2 9" id="KW-0808">Transferase</keyword>
<keyword evidence="6" id="KW-0119">Carbohydrate metabolism</keyword>
<protein>
    <recommendedName>
        <fullName evidence="1">D-glycero-beta-D-manno-heptose 1-phosphate adenylyltransferase</fullName>
        <ecNumber evidence="1">2.7.7.70</ecNumber>
    </recommendedName>
</protein>
<dbReference type="GO" id="GO:0016779">
    <property type="term" value="F:nucleotidyltransferase activity"/>
    <property type="evidence" value="ECO:0007669"/>
    <property type="project" value="UniProtKB-KW"/>
</dbReference>
<dbReference type="Proteomes" id="UP000241436">
    <property type="component" value="Unassembled WGS sequence"/>
</dbReference>
<dbReference type="InterPro" id="IPR014729">
    <property type="entry name" value="Rossmann-like_a/b/a_fold"/>
</dbReference>
<keyword evidence="5" id="KW-0067">ATP-binding</keyword>
<evidence type="ECO:0000313" key="10">
    <source>
        <dbReference type="Proteomes" id="UP000241436"/>
    </source>
</evidence>
<evidence type="ECO:0000259" key="8">
    <source>
        <dbReference type="Pfam" id="PF01467"/>
    </source>
</evidence>
<evidence type="ECO:0000313" key="9">
    <source>
        <dbReference type="EMBL" id="PTL35152.1"/>
    </source>
</evidence>
<gene>
    <name evidence="9" type="primary">rfaE2</name>
    <name evidence="9" type="ORF">CLG94_11245</name>
</gene>
<dbReference type="EMBL" id="NVQC01000029">
    <property type="protein sequence ID" value="PTL35152.1"/>
    <property type="molecule type" value="Genomic_DNA"/>
</dbReference>